<protein>
    <submittedName>
        <fullName evidence="1">Uncharacterized protein</fullName>
    </submittedName>
</protein>
<gene>
    <name evidence="1" type="ORF">GTGU_04097</name>
</gene>
<dbReference type="RefSeq" id="WP_038161551.1">
    <property type="nucleotide sequence ID" value="NZ_JMTB01000114.1"/>
</dbReference>
<comment type="caution">
    <text evidence="1">The sequence shown here is derived from an EMBL/GenBank/DDBJ whole genome shotgun (WGS) entry which is preliminary data.</text>
</comment>
<keyword evidence="2" id="KW-1185">Reference proteome</keyword>
<name>A0A084ZQB4_9ENTR</name>
<dbReference type="Proteomes" id="UP000028630">
    <property type="component" value="Unassembled WGS sequence"/>
</dbReference>
<dbReference type="EMBL" id="JMTB01000114">
    <property type="protein sequence ID" value="KFB99658.1"/>
    <property type="molecule type" value="Genomic_DNA"/>
</dbReference>
<dbReference type="AlphaFoldDB" id="A0A084ZQB4"/>
<proteinExistence type="predicted"/>
<evidence type="ECO:0000313" key="1">
    <source>
        <dbReference type="EMBL" id="KFB99658.1"/>
    </source>
</evidence>
<organism evidence="1 2">
    <name type="scientific">Trabulsiella guamensis ATCC 49490</name>
    <dbReference type="NCBI Taxonomy" id="1005994"/>
    <lineage>
        <taxon>Bacteria</taxon>
        <taxon>Pseudomonadati</taxon>
        <taxon>Pseudomonadota</taxon>
        <taxon>Gammaproteobacteria</taxon>
        <taxon>Enterobacterales</taxon>
        <taxon>Enterobacteriaceae</taxon>
        <taxon>Trabulsiella</taxon>
    </lineage>
</organism>
<evidence type="ECO:0000313" key="2">
    <source>
        <dbReference type="Proteomes" id="UP000028630"/>
    </source>
</evidence>
<reference evidence="2" key="1">
    <citation type="submission" date="2014-05" db="EMBL/GenBank/DDBJ databases">
        <title>ATOL: Assembling a taxonomically balanced genome-scale reconstruction of the evolutionary history of the Enterobacteriaceae.</title>
        <authorList>
            <person name="Plunkett G. III"/>
            <person name="Neeno-Eckwall E.C."/>
            <person name="Glasner J.D."/>
            <person name="Perna N.T."/>
        </authorList>
    </citation>
    <scope>NUCLEOTIDE SEQUENCE [LARGE SCALE GENOMIC DNA]</scope>
    <source>
        <strain evidence="2">ATCC 49490</strain>
    </source>
</reference>
<sequence length="153" mass="17573">MDITILSENDNWYWLLNNGVHELIRSQVFTQFTSVRRNAELFRIGSSNPLIIHSRDELNFIKNTDDDYRCIFLISHVNSQWVIEIMNPPNLLLTHNATHTSNDSAEAYISSLSDDVFESAKITNGSGGFLHPLQHSHRYREMFGIDAEHPSAK</sequence>
<accession>A0A084ZQB4</accession>